<dbReference type="Gene3D" id="3.40.50.200">
    <property type="entry name" value="Peptidase S8/S53 domain"/>
    <property type="match status" value="1"/>
</dbReference>
<comment type="similarity">
    <text evidence="1 3">Belongs to the peptidase S8 family.</text>
</comment>
<dbReference type="CDD" id="cd02120">
    <property type="entry name" value="PA_subtilisin_like"/>
    <property type="match status" value="1"/>
</dbReference>
<feature type="chain" id="PRO_5041375274" evidence="4">
    <location>
        <begin position="26"/>
        <end position="505"/>
    </location>
</feature>
<dbReference type="InterPro" id="IPR036852">
    <property type="entry name" value="Peptidase_S8/S53_dom_sf"/>
</dbReference>
<evidence type="ECO:0000256" key="3">
    <source>
        <dbReference type="PROSITE-ProRule" id="PRU01240"/>
    </source>
</evidence>
<evidence type="ECO:0000313" key="7">
    <source>
        <dbReference type="EMBL" id="KAH9290016.1"/>
    </source>
</evidence>
<dbReference type="CDD" id="cd04852">
    <property type="entry name" value="Peptidases_S8_3"/>
    <property type="match status" value="1"/>
</dbReference>
<evidence type="ECO:0000313" key="8">
    <source>
        <dbReference type="Proteomes" id="UP000824469"/>
    </source>
</evidence>
<dbReference type="InterPro" id="IPR037045">
    <property type="entry name" value="S8pro/Inhibitor_I9_sf"/>
</dbReference>
<comment type="caution">
    <text evidence="7">The sequence shown here is derived from an EMBL/GenBank/DDBJ whole genome shotgun (WGS) entry which is preliminary data.</text>
</comment>
<dbReference type="Gene3D" id="3.30.70.80">
    <property type="entry name" value="Peptidase S8 propeptide/proteinase inhibitor I9"/>
    <property type="match status" value="1"/>
</dbReference>
<evidence type="ECO:0000259" key="5">
    <source>
        <dbReference type="Pfam" id="PF00082"/>
    </source>
</evidence>
<dbReference type="SUPFAM" id="SSF52743">
    <property type="entry name" value="Subtilisin-like"/>
    <property type="match status" value="1"/>
</dbReference>
<keyword evidence="2 4" id="KW-0732">Signal</keyword>
<dbReference type="FunFam" id="3.30.70.80:FF:000003">
    <property type="entry name" value="Subtilisin-like protease SBT1.9"/>
    <property type="match status" value="1"/>
</dbReference>
<proteinExistence type="inferred from homology"/>
<dbReference type="InterPro" id="IPR045051">
    <property type="entry name" value="SBT"/>
</dbReference>
<sequence>MSIATHVKLFLVLALAIAIFHDAKADSGDARKPFIVHMMRSMKPQHFSLHEHWYASLLDGVTSTQSDPSLLLYKYDIILHGFAAKLTRAEAEALESLDGCLAVIPSSLGKMHTIHSPQFLGLVGGSNGGAGLWSQYSTKGEDVIVGVVDSGIWPESASFHYGGLGPVPSRWKGDCESGEGFDSSNCNRKLIGARFTFSQGYKSHIGEDYMSPRDISGHGAHTASTAAGSAVIGANFNGFGTETAVGMAPSARLAVYKACWGAGVRCDLIDVAAAMEKAVEDGVDILSISIGPDVLRDIPFYEDHLALAAFGAIEKGVFVSASAGNSGPSQLSVKNTAPCIATVGASNIDRTFLSPVTLGDGNFLKGSSFYRGNGIQNLPLINVSCTDTLGLDATILKGKIVLCDSNDSLINPLDLARLVKEGGGEGMILVNQASEGAQDVPIPPQSFLPATPVSFFSGNLFVGVYIETAQKVDVVFRAHVVDPPWVDGSRWLYMPCTHCKRVRWF</sequence>
<dbReference type="Proteomes" id="UP000824469">
    <property type="component" value="Unassembled WGS sequence"/>
</dbReference>
<dbReference type="AlphaFoldDB" id="A0AA38BW07"/>
<dbReference type="Pfam" id="PF05922">
    <property type="entry name" value="Inhibitor_I9"/>
    <property type="match status" value="1"/>
</dbReference>
<gene>
    <name evidence="7" type="ORF">KI387_034133</name>
</gene>
<organism evidence="7 8">
    <name type="scientific">Taxus chinensis</name>
    <name type="common">Chinese yew</name>
    <name type="synonym">Taxus wallichiana var. chinensis</name>
    <dbReference type="NCBI Taxonomy" id="29808"/>
    <lineage>
        <taxon>Eukaryota</taxon>
        <taxon>Viridiplantae</taxon>
        <taxon>Streptophyta</taxon>
        <taxon>Embryophyta</taxon>
        <taxon>Tracheophyta</taxon>
        <taxon>Spermatophyta</taxon>
        <taxon>Pinopsida</taxon>
        <taxon>Pinidae</taxon>
        <taxon>Conifers II</taxon>
        <taxon>Cupressales</taxon>
        <taxon>Taxaceae</taxon>
        <taxon>Taxus</taxon>
    </lineage>
</organism>
<dbReference type="EMBL" id="JAHRHJ020003813">
    <property type="protein sequence ID" value="KAH9290016.1"/>
    <property type="molecule type" value="Genomic_DNA"/>
</dbReference>
<dbReference type="GO" id="GO:0006508">
    <property type="term" value="P:proteolysis"/>
    <property type="evidence" value="ECO:0007669"/>
    <property type="project" value="InterPro"/>
</dbReference>
<dbReference type="InterPro" id="IPR010259">
    <property type="entry name" value="S8pro/Inhibitor_I9"/>
</dbReference>
<dbReference type="InterPro" id="IPR034197">
    <property type="entry name" value="Peptidases_S8_3"/>
</dbReference>
<feature type="domain" description="Peptidase S8/S53" evidence="5">
    <location>
        <begin position="140"/>
        <end position="358"/>
    </location>
</feature>
<evidence type="ECO:0000256" key="4">
    <source>
        <dbReference type="SAM" id="SignalP"/>
    </source>
</evidence>
<evidence type="ECO:0000256" key="2">
    <source>
        <dbReference type="ARBA" id="ARBA00022729"/>
    </source>
</evidence>
<accession>A0AA38BW07</accession>
<feature type="signal peptide" evidence="4">
    <location>
        <begin position="1"/>
        <end position="25"/>
    </location>
</feature>
<keyword evidence="8" id="KW-1185">Reference proteome</keyword>
<dbReference type="PROSITE" id="PS51892">
    <property type="entry name" value="SUBTILASE"/>
    <property type="match status" value="1"/>
</dbReference>
<protein>
    <submittedName>
        <fullName evidence="7">Uncharacterized protein</fullName>
    </submittedName>
</protein>
<dbReference type="PANTHER" id="PTHR10795">
    <property type="entry name" value="PROPROTEIN CONVERTASE SUBTILISIN/KEXIN"/>
    <property type="match status" value="1"/>
</dbReference>
<evidence type="ECO:0000259" key="6">
    <source>
        <dbReference type="Pfam" id="PF05922"/>
    </source>
</evidence>
<name>A0AA38BW07_TAXCH</name>
<dbReference type="GO" id="GO:0004252">
    <property type="term" value="F:serine-type endopeptidase activity"/>
    <property type="evidence" value="ECO:0007669"/>
    <property type="project" value="InterPro"/>
</dbReference>
<evidence type="ECO:0000256" key="1">
    <source>
        <dbReference type="ARBA" id="ARBA00011073"/>
    </source>
</evidence>
<comment type="caution">
    <text evidence="3">Lacks conserved residue(s) required for the propagation of feature annotation.</text>
</comment>
<reference evidence="7 8" key="1">
    <citation type="journal article" date="2021" name="Nat. Plants">
        <title>The Taxus genome provides insights into paclitaxel biosynthesis.</title>
        <authorList>
            <person name="Xiong X."/>
            <person name="Gou J."/>
            <person name="Liao Q."/>
            <person name="Li Y."/>
            <person name="Zhou Q."/>
            <person name="Bi G."/>
            <person name="Li C."/>
            <person name="Du R."/>
            <person name="Wang X."/>
            <person name="Sun T."/>
            <person name="Guo L."/>
            <person name="Liang H."/>
            <person name="Lu P."/>
            <person name="Wu Y."/>
            <person name="Zhang Z."/>
            <person name="Ro D.K."/>
            <person name="Shang Y."/>
            <person name="Huang S."/>
            <person name="Yan J."/>
        </authorList>
    </citation>
    <scope>NUCLEOTIDE SEQUENCE [LARGE SCALE GENOMIC DNA]</scope>
    <source>
        <strain evidence="7">Ta-2019</strain>
    </source>
</reference>
<dbReference type="InterPro" id="IPR000209">
    <property type="entry name" value="Peptidase_S8/S53_dom"/>
</dbReference>
<feature type="domain" description="Inhibitor I9" evidence="6">
    <location>
        <begin position="34"/>
        <end position="108"/>
    </location>
</feature>
<dbReference type="OMA" id="HIGEDYM"/>
<dbReference type="Pfam" id="PF00082">
    <property type="entry name" value="Peptidase_S8"/>
    <property type="match status" value="1"/>
</dbReference>